<dbReference type="PANTHER" id="PTHR10332">
    <property type="entry name" value="EQUILIBRATIVE NUCLEOSIDE TRANSPORTER"/>
    <property type="match status" value="1"/>
</dbReference>
<proteinExistence type="inferred from homology"/>
<dbReference type="PANTHER" id="PTHR10332:SF36">
    <property type="entry name" value="EQUILIBRATIVE NUCLEOSIDE TRANSPORTER 1"/>
    <property type="match status" value="1"/>
</dbReference>
<dbReference type="GO" id="GO:0005337">
    <property type="term" value="F:nucleoside transmembrane transporter activity"/>
    <property type="evidence" value="ECO:0007669"/>
    <property type="project" value="InterPro"/>
</dbReference>
<accession>A0A0B1S6T5</accession>
<evidence type="ECO:0000256" key="2">
    <source>
        <dbReference type="ARBA" id="ARBA00007965"/>
    </source>
</evidence>
<feature type="transmembrane region" description="Helical" evidence="7">
    <location>
        <begin position="6"/>
        <end position="22"/>
    </location>
</feature>
<evidence type="ECO:0000256" key="3">
    <source>
        <dbReference type="ARBA" id="ARBA00022448"/>
    </source>
</evidence>
<dbReference type="GO" id="GO:0005886">
    <property type="term" value="C:plasma membrane"/>
    <property type="evidence" value="ECO:0007669"/>
    <property type="project" value="TreeGrafter"/>
</dbReference>
<dbReference type="OrthoDB" id="1856718at2759"/>
<keyword evidence="6 7" id="KW-0472">Membrane</keyword>
<organism evidence="8 9">
    <name type="scientific">Oesophagostomum dentatum</name>
    <name type="common">Nodular worm</name>
    <dbReference type="NCBI Taxonomy" id="61180"/>
    <lineage>
        <taxon>Eukaryota</taxon>
        <taxon>Metazoa</taxon>
        <taxon>Ecdysozoa</taxon>
        <taxon>Nematoda</taxon>
        <taxon>Chromadorea</taxon>
        <taxon>Rhabditida</taxon>
        <taxon>Rhabditina</taxon>
        <taxon>Rhabditomorpha</taxon>
        <taxon>Strongyloidea</taxon>
        <taxon>Strongylidae</taxon>
        <taxon>Oesophagostomum</taxon>
    </lineage>
</organism>
<comment type="subcellular location">
    <subcellularLocation>
        <location evidence="1">Membrane</location>
        <topology evidence="1">Multi-pass membrane protein</topology>
    </subcellularLocation>
</comment>
<keyword evidence="5 7" id="KW-1133">Transmembrane helix</keyword>
<dbReference type="Pfam" id="PF01733">
    <property type="entry name" value="Nucleoside_tran"/>
    <property type="match status" value="2"/>
</dbReference>
<evidence type="ECO:0000256" key="5">
    <source>
        <dbReference type="ARBA" id="ARBA00022989"/>
    </source>
</evidence>
<evidence type="ECO:0000313" key="8">
    <source>
        <dbReference type="EMBL" id="KHJ79596.1"/>
    </source>
</evidence>
<evidence type="ECO:0000256" key="4">
    <source>
        <dbReference type="ARBA" id="ARBA00022692"/>
    </source>
</evidence>
<feature type="transmembrane region" description="Helical" evidence="7">
    <location>
        <begin position="181"/>
        <end position="205"/>
    </location>
</feature>
<feature type="transmembrane region" description="Helical" evidence="7">
    <location>
        <begin position="69"/>
        <end position="92"/>
    </location>
</feature>
<keyword evidence="3" id="KW-0813">Transport</keyword>
<dbReference type="EMBL" id="KN604229">
    <property type="protein sequence ID" value="KHJ79596.1"/>
    <property type="molecule type" value="Genomic_DNA"/>
</dbReference>
<comment type="similarity">
    <text evidence="2">Belongs to the SLC29A/ENT transporter (TC 2.A.57) family.</text>
</comment>
<evidence type="ECO:0000313" key="9">
    <source>
        <dbReference type="Proteomes" id="UP000053660"/>
    </source>
</evidence>
<sequence length="247" mass="27171">MGWFYVVTMIIIVVLNASNGLYQNSVFGLTADFPAAYTNALIVGNNVCGTFISLLAILTIVAFPSDYKLVALIYFSIVLAVLILCGVSLLTLTKLDFYKYFLEKGNEARAAEHATRPSLRQFYETFKGCWKQLISVFLVFFVTLAVFPAVMAGITPNGKGEPWNSGISKDRVMAVWFKNEWFFIIGNVVMAYTSGYFSSLAMMYAPRVVHSSLAKTAGMASALFLITGLMCGVAFVPVIIRMVNTMG</sequence>
<name>A0A0B1S6T5_OESDE</name>
<keyword evidence="9" id="KW-1185">Reference proteome</keyword>
<dbReference type="Proteomes" id="UP000053660">
    <property type="component" value="Unassembled WGS sequence"/>
</dbReference>
<feature type="transmembrane region" description="Helical" evidence="7">
    <location>
        <begin position="43"/>
        <end position="63"/>
    </location>
</feature>
<feature type="transmembrane region" description="Helical" evidence="7">
    <location>
        <begin position="133"/>
        <end position="154"/>
    </location>
</feature>
<keyword evidence="4 7" id="KW-0812">Transmembrane</keyword>
<gene>
    <name evidence="8" type="ORF">OESDEN_20752</name>
</gene>
<evidence type="ECO:0000256" key="7">
    <source>
        <dbReference type="SAM" id="Phobius"/>
    </source>
</evidence>
<dbReference type="AlphaFoldDB" id="A0A0B1S6T5"/>
<evidence type="ECO:0000256" key="6">
    <source>
        <dbReference type="ARBA" id="ARBA00023136"/>
    </source>
</evidence>
<dbReference type="InterPro" id="IPR002259">
    <property type="entry name" value="Eqnu_transpt"/>
</dbReference>
<protein>
    <submittedName>
        <fullName evidence="8">Nucleoside transporter</fullName>
    </submittedName>
</protein>
<evidence type="ECO:0000256" key="1">
    <source>
        <dbReference type="ARBA" id="ARBA00004141"/>
    </source>
</evidence>
<reference evidence="8 9" key="1">
    <citation type="submission" date="2014-03" db="EMBL/GenBank/DDBJ databases">
        <title>Draft genome of the hookworm Oesophagostomum dentatum.</title>
        <authorList>
            <person name="Mitreva M."/>
        </authorList>
    </citation>
    <scope>NUCLEOTIDE SEQUENCE [LARGE SCALE GENOMIC DNA]</scope>
    <source>
        <strain evidence="8 9">OD-Hann</strain>
    </source>
</reference>
<feature type="transmembrane region" description="Helical" evidence="7">
    <location>
        <begin position="217"/>
        <end position="240"/>
    </location>
</feature>